<keyword evidence="1" id="KW-1133">Transmembrane helix</keyword>
<proteinExistence type="predicted"/>
<feature type="transmembrane region" description="Helical" evidence="1">
    <location>
        <begin position="27"/>
        <end position="47"/>
    </location>
</feature>
<organism evidence="2 3">
    <name type="scientific">Ajellomyces capsulatus</name>
    <name type="common">Darling's disease fungus</name>
    <name type="synonym">Histoplasma capsulatum</name>
    <dbReference type="NCBI Taxonomy" id="5037"/>
    <lineage>
        <taxon>Eukaryota</taxon>
        <taxon>Fungi</taxon>
        <taxon>Dikarya</taxon>
        <taxon>Ascomycota</taxon>
        <taxon>Pezizomycotina</taxon>
        <taxon>Eurotiomycetes</taxon>
        <taxon>Eurotiomycetidae</taxon>
        <taxon>Onygenales</taxon>
        <taxon>Ajellomycetaceae</taxon>
        <taxon>Histoplasma</taxon>
    </lineage>
</organism>
<keyword evidence="1" id="KW-0472">Membrane</keyword>
<dbReference type="Proteomes" id="UP000663671">
    <property type="component" value="Chromosome 1"/>
</dbReference>
<sequence length="102" mass="11262">MNNIDLDNELQQRLHDGHDFRETGSNLGTSMIAGTSITFLIQVGGLLRGGISPIMLVLVLALWVGVVMVMVMMVVVVGMNCSCQCMNMRHDYLSMQERMASD</sequence>
<dbReference type="AlphaFoldDB" id="A0A8A1MER4"/>
<accession>A0A8A1MER4</accession>
<dbReference type="VEuPathDB" id="FungiDB:I7I51_00181"/>
<evidence type="ECO:0000313" key="2">
    <source>
        <dbReference type="EMBL" id="QSS63124.1"/>
    </source>
</evidence>
<name>A0A8A1MER4_AJECA</name>
<gene>
    <name evidence="2" type="ORF">I7I51_00181</name>
</gene>
<evidence type="ECO:0000313" key="3">
    <source>
        <dbReference type="Proteomes" id="UP000663671"/>
    </source>
</evidence>
<dbReference type="EMBL" id="CP069114">
    <property type="protein sequence ID" value="QSS63124.1"/>
    <property type="molecule type" value="Genomic_DNA"/>
</dbReference>
<protein>
    <submittedName>
        <fullName evidence="2">Uncharacterized protein</fullName>
    </submittedName>
</protein>
<keyword evidence="1" id="KW-0812">Transmembrane</keyword>
<reference evidence="2" key="1">
    <citation type="submission" date="2021-01" db="EMBL/GenBank/DDBJ databases">
        <title>Chromosome-level genome assembly of a human fungal pathogen reveals clustering of transcriptionally co-regulated genes.</title>
        <authorList>
            <person name="Voorhies M."/>
            <person name="Cohen S."/>
            <person name="Shea T.P."/>
            <person name="Petrus S."/>
            <person name="Munoz J.F."/>
            <person name="Poplawski S."/>
            <person name="Goldman W.E."/>
            <person name="Michael T."/>
            <person name="Cuomo C.A."/>
            <person name="Sil A."/>
            <person name="Beyhan S."/>
        </authorList>
    </citation>
    <scope>NUCLEOTIDE SEQUENCE</scope>
    <source>
        <strain evidence="2">WU24</strain>
    </source>
</reference>
<evidence type="ECO:0000256" key="1">
    <source>
        <dbReference type="SAM" id="Phobius"/>
    </source>
</evidence>
<feature type="transmembrane region" description="Helical" evidence="1">
    <location>
        <begin position="54"/>
        <end position="79"/>
    </location>
</feature>